<dbReference type="AlphaFoldDB" id="A0AAN9HUA2"/>
<comment type="caution">
    <text evidence="1">The sequence shown here is derived from an EMBL/GenBank/DDBJ whole genome shotgun (WGS) entry which is preliminary data.</text>
</comment>
<dbReference type="PANTHER" id="PTHR34427:SF5">
    <property type="entry name" value="DUF4283 DOMAIN-CONTAINING PROTEIN"/>
    <property type="match status" value="1"/>
</dbReference>
<evidence type="ECO:0008006" key="3">
    <source>
        <dbReference type="Google" id="ProtNLM"/>
    </source>
</evidence>
<sequence length="229" mass="26660">MRGRIEARSIDRKGGTRLSFGVEDKGERPQDHWRRALLRRGGIVSNPITPHLVGMVYKCKKETLERLSACYVGEVRKLENVKYMWELLQKEGFFTIKSTPMGGKPVLLEGQNTEEVKELLRSEEEWFSSVFSDVRRWTPKDLAKERFVWIRCFGVPPQAWDEAFFRLIANKWGTLLELEKKTLTRERLDIESFLLATSYKAKIYDVVQVKVHGLLVEVRVMEDPLETLG</sequence>
<keyword evidence="2" id="KW-1185">Reference proteome</keyword>
<proteinExistence type="predicted"/>
<gene>
    <name evidence="1" type="ORF">RIF29_35893</name>
</gene>
<dbReference type="Proteomes" id="UP001372338">
    <property type="component" value="Unassembled WGS sequence"/>
</dbReference>
<dbReference type="EMBL" id="JAYWIO010000007">
    <property type="protein sequence ID" value="KAK7252142.1"/>
    <property type="molecule type" value="Genomic_DNA"/>
</dbReference>
<organism evidence="1 2">
    <name type="scientific">Crotalaria pallida</name>
    <name type="common">Smooth rattlebox</name>
    <name type="synonym">Crotalaria striata</name>
    <dbReference type="NCBI Taxonomy" id="3830"/>
    <lineage>
        <taxon>Eukaryota</taxon>
        <taxon>Viridiplantae</taxon>
        <taxon>Streptophyta</taxon>
        <taxon>Embryophyta</taxon>
        <taxon>Tracheophyta</taxon>
        <taxon>Spermatophyta</taxon>
        <taxon>Magnoliopsida</taxon>
        <taxon>eudicotyledons</taxon>
        <taxon>Gunneridae</taxon>
        <taxon>Pentapetalae</taxon>
        <taxon>rosids</taxon>
        <taxon>fabids</taxon>
        <taxon>Fabales</taxon>
        <taxon>Fabaceae</taxon>
        <taxon>Papilionoideae</taxon>
        <taxon>50 kb inversion clade</taxon>
        <taxon>genistoids sensu lato</taxon>
        <taxon>core genistoids</taxon>
        <taxon>Crotalarieae</taxon>
        <taxon>Crotalaria</taxon>
    </lineage>
</organism>
<evidence type="ECO:0000313" key="1">
    <source>
        <dbReference type="EMBL" id="KAK7252142.1"/>
    </source>
</evidence>
<reference evidence="1 2" key="1">
    <citation type="submission" date="2024-01" db="EMBL/GenBank/DDBJ databases">
        <title>The genomes of 5 underutilized Papilionoideae crops provide insights into root nodulation and disease resistanc.</title>
        <authorList>
            <person name="Yuan L."/>
        </authorList>
    </citation>
    <scope>NUCLEOTIDE SEQUENCE [LARGE SCALE GENOMIC DNA]</scope>
    <source>
        <strain evidence="1">ZHUSHIDOU_FW_LH</strain>
        <tissue evidence="1">Leaf</tissue>
    </source>
</reference>
<evidence type="ECO:0000313" key="2">
    <source>
        <dbReference type="Proteomes" id="UP001372338"/>
    </source>
</evidence>
<name>A0AAN9HUA2_CROPI</name>
<accession>A0AAN9HUA2</accession>
<protein>
    <recommendedName>
        <fullName evidence="3">DUF4283 domain-containing protein</fullName>
    </recommendedName>
</protein>
<dbReference type="PANTHER" id="PTHR34427">
    <property type="entry name" value="DUF4283 DOMAIN PROTEIN"/>
    <property type="match status" value="1"/>
</dbReference>